<keyword evidence="6" id="KW-0206">Cytoskeleton</keyword>
<comment type="subunit">
    <text evidence="2">Interacts with microtubules.</text>
</comment>
<dbReference type="GO" id="GO:0005876">
    <property type="term" value="C:spindle microtubule"/>
    <property type="evidence" value="ECO:0007669"/>
    <property type="project" value="TreeGrafter"/>
</dbReference>
<dbReference type="PANTHER" id="PTHR16056">
    <property type="entry name" value="REGULATOR OF MICROTUBULE DYNAMICS PROTEIN"/>
    <property type="match status" value="1"/>
</dbReference>
<proteinExistence type="predicted"/>
<protein>
    <recommendedName>
        <fullName evidence="7">Regulator of microtubule dynamics protein 1</fullName>
    </recommendedName>
    <alternativeName>
        <fullName evidence="8">Protein FAM82B</fullName>
    </alternativeName>
</protein>
<evidence type="ECO:0000313" key="10">
    <source>
        <dbReference type="EMBL" id="CAD8588139.1"/>
    </source>
</evidence>
<evidence type="ECO:0000256" key="7">
    <source>
        <dbReference type="ARBA" id="ARBA00039966"/>
    </source>
</evidence>
<feature type="compositionally biased region" description="Basic residues" evidence="9">
    <location>
        <begin position="107"/>
        <end position="121"/>
    </location>
</feature>
<dbReference type="InterPro" id="IPR049039">
    <property type="entry name" value="RMD1-3_a_helical_rpt"/>
</dbReference>
<evidence type="ECO:0000256" key="6">
    <source>
        <dbReference type="ARBA" id="ARBA00023212"/>
    </source>
</evidence>
<gene>
    <name evidence="10" type="ORF">MSP1404_LOCUS6328</name>
</gene>
<dbReference type="GO" id="GO:0005737">
    <property type="term" value="C:cytoplasm"/>
    <property type="evidence" value="ECO:0007669"/>
    <property type="project" value="TreeGrafter"/>
</dbReference>
<dbReference type="Pfam" id="PF21033">
    <property type="entry name" value="RMD1-3"/>
    <property type="match status" value="1"/>
</dbReference>
<dbReference type="AlphaFoldDB" id="A0A7S0PP37"/>
<evidence type="ECO:0000256" key="1">
    <source>
        <dbReference type="ARBA" id="ARBA00004245"/>
    </source>
</evidence>
<evidence type="ECO:0000256" key="8">
    <source>
        <dbReference type="ARBA" id="ARBA00041958"/>
    </source>
</evidence>
<feature type="region of interest" description="Disordered" evidence="9">
    <location>
        <begin position="1"/>
        <end position="67"/>
    </location>
</feature>
<evidence type="ECO:0000256" key="4">
    <source>
        <dbReference type="ARBA" id="ARBA00022737"/>
    </source>
</evidence>
<name>A0A7S0PP37_MICPS</name>
<sequence length="571" mass="64282">MATLTGSAGNAPQRFASLSGIRRSGSGFEMDDTTAPLYSNRTSREGFAHWTTSHLPPRKKLGDGTRRFETNLPYGEFAEVPEVHVDPLDTPEKPERNPFWEQIFQRAQKRSPSPRKRKGKKGQISYKGFRPSFNFPKALGPKRVGRFLRQKVGQVGQLGRRLFRPPLHLLQFAAVLILNVTYSVTYNIGVETFGGLPGHVRQLAKWLWGVSERKGEDPHEHLKSKLFPEGTPLSPGKIKQKMQDGLHGLGKNSRKLTGMVVGGMRRTCSGFQSQEFQNEQRRVDFFVKEGRRCNSMCDSAGAVENFRQAVAIRPSDPDLLVCLSKSLSDRVFTEDVFHNHPLARAISKEAAEISERAIELNPKCSEAHLCLGAALGRLSMWSDNREKVELSGTIKERCEEAIRLDPTSDLALHVLGRYQHQMANLGRIVRALVRVMYGGKLEPGTLEEAETLFRRAVEIAPKRLIHRVELGKLLLDMQRKDEAHDQLKLAMTLPREDINSEHERRDAAELLRKHWGEKVVIPTFTDPPPTPPPRLSSVSRRSSFDTSGRRSFDDVRENPFLTRAAQQAAAA</sequence>
<evidence type="ECO:0000256" key="3">
    <source>
        <dbReference type="ARBA" id="ARBA00022490"/>
    </source>
</evidence>
<feature type="compositionally biased region" description="Polar residues" evidence="9">
    <location>
        <begin position="1"/>
        <end position="10"/>
    </location>
</feature>
<feature type="compositionally biased region" description="Basic and acidic residues" evidence="9">
    <location>
        <begin position="547"/>
        <end position="557"/>
    </location>
</feature>
<keyword evidence="5" id="KW-0802">TPR repeat</keyword>
<evidence type="ECO:0000256" key="2">
    <source>
        <dbReference type="ARBA" id="ARBA00011375"/>
    </source>
</evidence>
<dbReference type="InterPro" id="IPR011990">
    <property type="entry name" value="TPR-like_helical_dom_sf"/>
</dbReference>
<keyword evidence="4" id="KW-0677">Repeat</keyword>
<organism evidence="10">
    <name type="scientific">Micromonas pusilla</name>
    <name type="common">Picoplanktonic green alga</name>
    <name type="synonym">Chromulina pusilla</name>
    <dbReference type="NCBI Taxonomy" id="38833"/>
    <lineage>
        <taxon>Eukaryota</taxon>
        <taxon>Viridiplantae</taxon>
        <taxon>Chlorophyta</taxon>
        <taxon>Mamiellophyceae</taxon>
        <taxon>Mamiellales</taxon>
        <taxon>Mamiellaceae</taxon>
        <taxon>Micromonas</taxon>
    </lineage>
</organism>
<keyword evidence="3" id="KW-0963">Cytoplasm</keyword>
<dbReference type="EMBL" id="HBEV01008266">
    <property type="protein sequence ID" value="CAD8588139.1"/>
    <property type="molecule type" value="Transcribed_RNA"/>
</dbReference>
<feature type="region of interest" description="Disordered" evidence="9">
    <location>
        <begin position="521"/>
        <end position="571"/>
    </location>
</feature>
<dbReference type="Gene3D" id="1.25.40.10">
    <property type="entry name" value="Tetratricopeptide repeat domain"/>
    <property type="match status" value="1"/>
</dbReference>
<dbReference type="GO" id="GO:0008017">
    <property type="term" value="F:microtubule binding"/>
    <property type="evidence" value="ECO:0007669"/>
    <property type="project" value="TreeGrafter"/>
</dbReference>
<dbReference type="PANTHER" id="PTHR16056:SF16">
    <property type="entry name" value="REGULATOR OF MICROTUBULE DYNAMICS PROTEIN 1"/>
    <property type="match status" value="1"/>
</dbReference>
<feature type="region of interest" description="Disordered" evidence="9">
    <location>
        <begin position="105"/>
        <end position="127"/>
    </location>
</feature>
<comment type="subcellular location">
    <subcellularLocation>
        <location evidence="1">Cytoplasm</location>
        <location evidence="1">Cytoskeleton</location>
    </subcellularLocation>
</comment>
<evidence type="ECO:0000256" key="5">
    <source>
        <dbReference type="ARBA" id="ARBA00022803"/>
    </source>
</evidence>
<accession>A0A7S0PP37</accession>
<evidence type="ECO:0000256" key="9">
    <source>
        <dbReference type="SAM" id="MobiDB-lite"/>
    </source>
</evidence>
<feature type="compositionally biased region" description="Pro residues" evidence="9">
    <location>
        <begin position="525"/>
        <end position="534"/>
    </location>
</feature>
<dbReference type="GO" id="GO:0097431">
    <property type="term" value="C:mitotic spindle pole"/>
    <property type="evidence" value="ECO:0007669"/>
    <property type="project" value="TreeGrafter"/>
</dbReference>
<feature type="compositionally biased region" description="Low complexity" evidence="9">
    <location>
        <begin position="535"/>
        <end position="546"/>
    </location>
</feature>
<reference evidence="10" key="1">
    <citation type="submission" date="2021-01" db="EMBL/GenBank/DDBJ databases">
        <authorList>
            <person name="Corre E."/>
            <person name="Pelletier E."/>
            <person name="Niang G."/>
            <person name="Scheremetjew M."/>
            <person name="Finn R."/>
            <person name="Kale V."/>
            <person name="Holt S."/>
            <person name="Cochrane G."/>
            <person name="Meng A."/>
            <person name="Brown T."/>
            <person name="Cohen L."/>
        </authorList>
    </citation>
    <scope>NUCLEOTIDE SEQUENCE</scope>
    <source>
        <strain evidence="10">CCMP494</strain>
    </source>
</reference>
<dbReference type="SUPFAM" id="SSF48452">
    <property type="entry name" value="TPR-like"/>
    <property type="match status" value="1"/>
</dbReference>